<gene>
    <name evidence="1" type="ORF">IPA_07630</name>
</gene>
<evidence type="ECO:0000313" key="1">
    <source>
        <dbReference type="EMBL" id="UXD22716.1"/>
    </source>
</evidence>
<accession>A0A977KBT5</accession>
<organism evidence="1 2">
    <name type="scientific">Ignicoccus pacificus DSM 13166</name>
    <dbReference type="NCBI Taxonomy" id="940294"/>
    <lineage>
        <taxon>Archaea</taxon>
        <taxon>Thermoproteota</taxon>
        <taxon>Thermoprotei</taxon>
        <taxon>Desulfurococcales</taxon>
        <taxon>Desulfurococcaceae</taxon>
        <taxon>Ignicoccus</taxon>
    </lineage>
</organism>
<sequence length="46" mass="5244">MNAEETERLNLKIEVSTASLTEESSERKMEENVALRDASKHLIKIV</sequence>
<dbReference type="EMBL" id="CP006868">
    <property type="protein sequence ID" value="UXD22716.1"/>
    <property type="molecule type" value="Genomic_DNA"/>
</dbReference>
<protein>
    <submittedName>
        <fullName evidence="1">Uncharacterized protein</fullName>
    </submittedName>
</protein>
<proteinExistence type="predicted"/>
<keyword evidence="2" id="KW-1185">Reference proteome</keyword>
<reference evidence="1" key="1">
    <citation type="submission" date="2013-11" db="EMBL/GenBank/DDBJ databases">
        <title>Comparative genomics of Ignicoccus.</title>
        <authorList>
            <person name="Podar M."/>
        </authorList>
    </citation>
    <scope>NUCLEOTIDE SEQUENCE</scope>
    <source>
        <strain evidence="1">DSM 13166</strain>
    </source>
</reference>
<evidence type="ECO:0000313" key="2">
    <source>
        <dbReference type="Proteomes" id="UP001063698"/>
    </source>
</evidence>
<dbReference type="AlphaFoldDB" id="A0A977KBT5"/>
<name>A0A977KBT5_9CREN</name>
<dbReference type="KEGG" id="ipc:IPA_07630"/>
<dbReference type="Proteomes" id="UP001063698">
    <property type="component" value="Chromosome"/>
</dbReference>